<dbReference type="Gene3D" id="3.40.50.300">
    <property type="entry name" value="P-loop containing nucleotide triphosphate hydrolases"/>
    <property type="match status" value="2"/>
</dbReference>
<dbReference type="InterPro" id="IPR011604">
    <property type="entry name" value="PDDEXK-like_dom_sf"/>
</dbReference>
<dbReference type="SUPFAM" id="SSF52540">
    <property type="entry name" value="P-loop containing nucleoside triphosphate hydrolases"/>
    <property type="match status" value="1"/>
</dbReference>
<dbReference type="PROSITE" id="PS51192">
    <property type="entry name" value="HELICASE_ATP_BIND_1"/>
    <property type="match status" value="1"/>
</dbReference>
<evidence type="ECO:0000259" key="1">
    <source>
        <dbReference type="PROSITE" id="PS51192"/>
    </source>
</evidence>
<evidence type="ECO:0000313" key="3">
    <source>
        <dbReference type="Proteomes" id="UP000541425"/>
    </source>
</evidence>
<feature type="domain" description="Helicase ATP-binding" evidence="1">
    <location>
        <begin position="698"/>
        <end position="863"/>
    </location>
</feature>
<dbReference type="Pfam" id="PF13087">
    <property type="entry name" value="AAA_12"/>
    <property type="match status" value="1"/>
</dbReference>
<dbReference type="PANTHER" id="PTHR10887">
    <property type="entry name" value="DNA2/NAM7 HELICASE FAMILY"/>
    <property type="match status" value="1"/>
</dbReference>
<dbReference type="CDD" id="cd18808">
    <property type="entry name" value="SF1_C_Upf1"/>
    <property type="match status" value="1"/>
</dbReference>
<dbReference type="Pfam" id="PF13245">
    <property type="entry name" value="AAA_19"/>
    <property type="match status" value="1"/>
</dbReference>
<dbReference type="InterPro" id="IPR041679">
    <property type="entry name" value="DNA2/NAM7-like_C"/>
</dbReference>
<dbReference type="RefSeq" id="WP_183693467.1">
    <property type="nucleotide sequence ID" value="NZ_JACICA010000001.1"/>
</dbReference>
<reference evidence="2 3" key="1">
    <citation type="submission" date="2020-08" db="EMBL/GenBank/DDBJ databases">
        <title>Genomic Encyclopedia of Type Strains, Phase IV (KMG-IV): sequencing the most valuable type-strain genomes for metagenomic binning, comparative biology and taxonomic classification.</title>
        <authorList>
            <person name="Goeker M."/>
        </authorList>
    </citation>
    <scope>NUCLEOTIDE SEQUENCE [LARGE SCALE GENOMIC DNA]</scope>
    <source>
        <strain evidence="2 3">DSM 22548</strain>
    </source>
</reference>
<accession>A0A7W5UKD9</accession>
<sequence length="1140" mass="130446">MVVKNVFEPETAQDFWKQMVAAHGLEDAQQKYLEFGKIFGHFLHQHTTQGAVKLVGAFAQTDFLLREHEVQPSLRKAVNEARIRFRKAGSGELSMDVLRENAPYDFKAICLFIGLVEGTPVPPEVEKLFPTNRPQRTLKVPEAEYLRVLVSKVDNDNIYGQIETEPLEVVICYSHGNTIYNFDWTYLRQQLHCGSQINIIRPRLYDDILYPELIIVEPDYLVDISAIAACFESYAHSPLIYLLNKIRPMETTEAILLGNLAGQLLDEAVHSEGEGQPYTESVQQFFKGNAINLLAANISPNFHENAIKQKHNIHKAIKADMPQQLKEYRQRDVMLEPSFFSEMLGLQGRMDFLQLDQKVLIEQKSGKGGWPQPDPNTPVHQEKHYVQMLLYMALLRYNYREQYDRNNHHLSAFLLYSRYPNSLLGMSFAPQLLFEALKIRNGIACNELHFAEGGLKVLDTLTPEQLNERQASGTLWERYQRPQIEALLRPIHNASPLERMYYFRFLTFIANEHVLSKFGNRTKENSGFASAWHASLNEKRQAGNIYDRLQLLSPSVNDSPRPVTRLVLGFSEHADNDMSNFRLNDVVVLYPYEPEQEPDLRRTMVFRCSIEQVSADRITLVLRAPQTDANVFLRDADKHWAIEHDFIESSYSSLYRGMHAFLSAPQERRDLLLLQREPAIDTSLQLCGDYENFNELALRVKQAQDFFLIIGPPGTGKTSFGLMTTLHEALLTPDASILLLSYTNRAVDEICSKLVDEKLNFIRIGNELSCPEVYRPYLLSSAVGECSRLEQVKERIMSGRIFVGTTTALNTSLSLFRLKSFDLAIIDEASQILEPHLMGLLSAVKDNATAIRKFVFIGDHKQLPAVVQQHSEESRVHESALNDILLTDCRLSLFERLLKRYRERPEVVFMLKRQGRMHHDIADFPNRAFYGGQLTEVPLEHQQQPLPEAAPHADFFKKIFTTQRIAFIAAPQPPKSPSDKVNQTEADLIAEAVVKIYELTGSSFDVVHTVGIIVPYRNQIATIRNTLDRYGIPALHDITIDTVERYQGSQRDYILYGFTIQQYYQLNFLTDTVFEEDGALIDRKLNVAMTRARKHLLLFGNPDLLTAVPTFKELLEYTQAHGAYFNPSADLSDYKNIYSI</sequence>
<dbReference type="Proteomes" id="UP000541425">
    <property type="component" value="Unassembled WGS sequence"/>
</dbReference>
<dbReference type="InterPro" id="IPR045055">
    <property type="entry name" value="DNA2/NAM7-like"/>
</dbReference>
<comment type="caution">
    <text evidence="2">The sequence shown here is derived from an EMBL/GenBank/DDBJ whole genome shotgun (WGS) entry which is preliminary data.</text>
</comment>
<dbReference type="Pfam" id="PF12705">
    <property type="entry name" value="PDDEXK_1"/>
    <property type="match status" value="1"/>
</dbReference>
<gene>
    <name evidence="2" type="ORF">FHS60_000079</name>
</gene>
<dbReference type="InterPro" id="IPR014001">
    <property type="entry name" value="Helicase_ATP-bd"/>
</dbReference>
<dbReference type="AlphaFoldDB" id="A0A7W5UKD9"/>
<dbReference type="InterPro" id="IPR027417">
    <property type="entry name" value="P-loop_NTPase"/>
</dbReference>
<dbReference type="EMBL" id="JACICA010000001">
    <property type="protein sequence ID" value="MBB3701637.1"/>
    <property type="molecule type" value="Genomic_DNA"/>
</dbReference>
<protein>
    <recommendedName>
        <fullName evidence="1">Helicase ATP-binding domain-containing protein</fullName>
    </recommendedName>
</protein>
<evidence type="ECO:0000313" key="2">
    <source>
        <dbReference type="EMBL" id="MBB3701637.1"/>
    </source>
</evidence>
<name>A0A7W5UKD9_9BACT</name>
<proteinExistence type="predicted"/>
<dbReference type="InterPro" id="IPR038726">
    <property type="entry name" value="PDDEXK_AddAB-type"/>
</dbReference>
<organism evidence="2 3">
    <name type="scientific">Alloprevotella rava</name>
    <dbReference type="NCBI Taxonomy" id="671218"/>
    <lineage>
        <taxon>Bacteria</taxon>
        <taxon>Pseudomonadati</taxon>
        <taxon>Bacteroidota</taxon>
        <taxon>Bacteroidia</taxon>
        <taxon>Bacteroidales</taxon>
        <taxon>Prevotellaceae</taxon>
        <taxon>Alloprevotella</taxon>
    </lineage>
</organism>
<dbReference type="Gene3D" id="3.90.320.10">
    <property type="match status" value="1"/>
</dbReference>
<dbReference type="InterPro" id="IPR047187">
    <property type="entry name" value="SF1_C_Upf1"/>
</dbReference>
<dbReference type="PANTHER" id="PTHR10887:SF495">
    <property type="entry name" value="HELICASE SENATAXIN ISOFORM X1-RELATED"/>
    <property type="match status" value="1"/>
</dbReference>